<evidence type="ECO:0000256" key="4">
    <source>
        <dbReference type="ARBA" id="ARBA00023115"/>
    </source>
</evidence>
<dbReference type="GO" id="GO:0005737">
    <property type="term" value="C:cytoplasm"/>
    <property type="evidence" value="ECO:0007669"/>
    <property type="project" value="TreeGrafter"/>
</dbReference>
<dbReference type="Pfam" id="PF02784">
    <property type="entry name" value="Orn_Arg_deC_N"/>
    <property type="match status" value="2"/>
</dbReference>
<dbReference type="AlphaFoldDB" id="A0AAD4JYC5"/>
<dbReference type="PRINTS" id="PR01179">
    <property type="entry name" value="ODADCRBXLASE"/>
</dbReference>
<dbReference type="InterPro" id="IPR029066">
    <property type="entry name" value="PLP-binding_barrel"/>
</dbReference>
<keyword evidence="13" id="KW-1185">Reference proteome</keyword>
<dbReference type="InterPro" id="IPR022644">
    <property type="entry name" value="De-COase2_N"/>
</dbReference>
<evidence type="ECO:0000256" key="8">
    <source>
        <dbReference type="ARBA" id="ARBA00046672"/>
    </source>
</evidence>
<dbReference type="PROSITE" id="PS00878">
    <property type="entry name" value="ODR_DC_2_1"/>
    <property type="match status" value="1"/>
</dbReference>
<keyword evidence="5" id="KW-0456">Lyase</keyword>
<comment type="cofactor">
    <cofactor evidence="1 10">
        <name>pyridoxal 5'-phosphate</name>
        <dbReference type="ChEBI" id="CHEBI:597326"/>
    </cofactor>
</comment>
<dbReference type="InterPro" id="IPR022653">
    <property type="entry name" value="De-COase2_pyr-phos_BS"/>
</dbReference>
<evidence type="ECO:0000256" key="3">
    <source>
        <dbReference type="ARBA" id="ARBA00022898"/>
    </source>
</evidence>
<dbReference type="EMBL" id="JAJJHW010002585">
    <property type="protein sequence ID" value="KAH8370212.1"/>
    <property type="molecule type" value="Genomic_DNA"/>
</dbReference>
<dbReference type="Proteomes" id="UP001200034">
    <property type="component" value="Unassembled WGS sequence"/>
</dbReference>
<sequence>VKMSAHEINYYEQVLNIRQVVAEAQLEDCDEALNICDLSSVERKFQLWQQHLPRIKPYYAVKCNDDPIIVQTLATLGAGFDCASKNELKQVLDCHVEPERIIFANPCRPVSHLEYARQQHVVKGTVDNEFEIYKLHKHYPNSNLIVRFKSEAKAAQCPLGDKFGCDADIDASALMLLAKALDLTVSQIRNRYMDKCSLNYFLQSQVTGTSFHVGSGCSEFEAYERAIKKAKNIFKFGELLGYDLKLLDIGGGFPGSDDEQFGKIASIVNSAVEKHFPDERIEIIAEPGRFFVAAAYTLVCKIHAKREVRNAAGKLDTVMYYLNDGVYGSFNCILYDHQVVTAVHYLDDAANLPTFKSLIWGPSCDALDKANLRLPNLNRGDLIGFPNMGAYTVPIASAFNGFPLPKTLYFKAM</sequence>
<dbReference type="PRINTS" id="PR01182">
    <property type="entry name" value="ORNDCRBXLASE"/>
</dbReference>
<dbReference type="GO" id="GO:0033387">
    <property type="term" value="P:putrescine biosynthetic process from arginine, via ornithine"/>
    <property type="evidence" value="ECO:0007669"/>
    <property type="project" value="TreeGrafter"/>
</dbReference>
<dbReference type="InterPro" id="IPR022657">
    <property type="entry name" value="De-COase2_CS"/>
</dbReference>
<feature type="non-terminal residue" evidence="12">
    <location>
        <position position="413"/>
    </location>
</feature>
<name>A0AAD4JYC5_9MUSC</name>
<evidence type="ECO:0000313" key="12">
    <source>
        <dbReference type="EMBL" id="KAH8370212.1"/>
    </source>
</evidence>
<comment type="catalytic activity">
    <reaction evidence="9">
        <text>L-ornithine + H(+) = putrescine + CO2</text>
        <dbReference type="Rhea" id="RHEA:22964"/>
        <dbReference type="ChEBI" id="CHEBI:15378"/>
        <dbReference type="ChEBI" id="CHEBI:16526"/>
        <dbReference type="ChEBI" id="CHEBI:46911"/>
        <dbReference type="ChEBI" id="CHEBI:326268"/>
        <dbReference type="EC" id="4.1.1.17"/>
    </reaction>
</comment>
<keyword evidence="3 10" id="KW-0663">Pyridoxal phosphate</keyword>
<evidence type="ECO:0000256" key="1">
    <source>
        <dbReference type="ARBA" id="ARBA00001933"/>
    </source>
</evidence>
<dbReference type="PANTHER" id="PTHR11482:SF6">
    <property type="entry name" value="ORNITHINE DECARBOXYLASE 1-RELATED"/>
    <property type="match status" value="1"/>
</dbReference>
<dbReference type="SUPFAM" id="SSF50621">
    <property type="entry name" value="Alanine racemase C-terminal domain-like"/>
    <property type="match status" value="1"/>
</dbReference>
<evidence type="ECO:0000256" key="9">
    <source>
        <dbReference type="ARBA" id="ARBA00049127"/>
    </source>
</evidence>
<evidence type="ECO:0000259" key="11">
    <source>
        <dbReference type="Pfam" id="PF02784"/>
    </source>
</evidence>
<feature type="domain" description="Orn/DAP/Arg decarboxylase 2 N-terminal" evidence="11">
    <location>
        <begin position="39"/>
        <end position="185"/>
    </location>
</feature>
<evidence type="ECO:0000256" key="5">
    <source>
        <dbReference type="ARBA" id="ARBA00023239"/>
    </source>
</evidence>
<feature type="active site" description="Proton donor" evidence="10">
    <location>
        <position position="364"/>
    </location>
</feature>
<evidence type="ECO:0000256" key="2">
    <source>
        <dbReference type="ARBA" id="ARBA00008872"/>
    </source>
</evidence>
<dbReference type="PANTHER" id="PTHR11482">
    <property type="entry name" value="ARGININE/DIAMINOPIMELATE/ORNITHINE DECARBOXYLASE"/>
    <property type="match status" value="1"/>
</dbReference>
<reference evidence="12" key="1">
    <citation type="journal article" date="2021" name="Mol. Ecol. Resour.">
        <title>Phylogenomic analyses of the genus Drosophila reveals genomic signals of climate adaptation.</title>
        <authorList>
            <person name="Li F."/>
            <person name="Rane R.V."/>
            <person name="Luria V."/>
            <person name="Xiong Z."/>
            <person name="Chen J."/>
            <person name="Li Z."/>
            <person name="Catullo R.A."/>
            <person name="Griffin P.C."/>
            <person name="Schiffer M."/>
            <person name="Pearce S."/>
            <person name="Lee S.F."/>
            <person name="McElroy K."/>
            <person name="Stocker A."/>
            <person name="Shirriffs J."/>
            <person name="Cockerell F."/>
            <person name="Coppin C."/>
            <person name="Sgro C.M."/>
            <person name="Karger A."/>
            <person name="Cain J.W."/>
            <person name="Weber J.A."/>
            <person name="Santpere G."/>
            <person name="Kirschner M.W."/>
            <person name="Hoffmann A.A."/>
            <person name="Oakeshott J.G."/>
            <person name="Zhang G."/>
        </authorList>
    </citation>
    <scope>NUCLEOTIDE SEQUENCE</scope>
    <source>
        <strain evidence="12">BGI-SZ-2011g</strain>
    </source>
</reference>
<keyword evidence="4" id="KW-0620">Polyamine biosynthesis</keyword>
<comment type="caution">
    <text evidence="12">The sequence shown here is derived from an EMBL/GenBank/DDBJ whole genome shotgun (WGS) entry which is preliminary data.</text>
</comment>
<feature type="domain" description="Orn/DAP/Arg decarboxylase 2 N-terminal" evidence="11">
    <location>
        <begin position="205"/>
        <end position="293"/>
    </location>
</feature>
<dbReference type="InterPro" id="IPR002433">
    <property type="entry name" value="Orn_de-COase"/>
</dbReference>
<dbReference type="PROSITE" id="PS00879">
    <property type="entry name" value="ODR_DC_2_2"/>
    <property type="match status" value="1"/>
</dbReference>
<dbReference type="CDD" id="cd00622">
    <property type="entry name" value="PLPDE_III_ODC"/>
    <property type="match status" value="1"/>
</dbReference>
<proteinExistence type="inferred from homology"/>
<comment type="pathway">
    <text evidence="6">Amine and polyamine biosynthesis; putrescine biosynthesis via L-ornithine pathway; putrescine from L-ornithine: step 1/1.</text>
</comment>
<accession>A0AAD4JYC5</accession>
<evidence type="ECO:0000256" key="6">
    <source>
        <dbReference type="ARBA" id="ARBA00034115"/>
    </source>
</evidence>
<dbReference type="GO" id="GO:0004586">
    <property type="term" value="F:ornithine decarboxylase activity"/>
    <property type="evidence" value="ECO:0007669"/>
    <property type="project" value="UniProtKB-EC"/>
</dbReference>
<evidence type="ECO:0000256" key="7">
    <source>
        <dbReference type="ARBA" id="ARBA00034138"/>
    </source>
</evidence>
<comment type="similarity">
    <text evidence="2">Belongs to the Orn/Lys/Arg decarboxylase class-II family.</text>
</comment>
<dbReference type="Gene3D" id="2.40.37.10">
    <property type="entry name" value="Lyase, Ornithine Decarboxylase, Chain A, domain 1"/>
    <property type="match status" value="1"/>
</dbReference>
<evidence type="ECO:0000313" key="13">
    <source>
        <dbReference type="Proteomes" id="UP001200034"/>
    </source>
</evidence>
<dbReference type="InterPro" id="IPR000183">
    <property type="entry name" value="Orn/DAP/Arg_de-COase"/>
</dbReference>
<evidence type="ECO:0000256" key="10">
    <source>
        <dbReference type="PIRSR" id="PIRSR600183-50"/>
    </source>
</evidence>
<feature type="modified residue" description="N6-(pyridoxal phosphate)lysine" evidence="10">
    <location>
        <position position="62"/>
    </location>
</feature>
<comment type="subunit">
    <text evidence="8">Homodimer. Only the dimer is catalytically active, as the active sites are constructed of residues from both monomers.</text>
</comment>
<dbReference type="InterPro" id="IPR009006">
    <property type="entry name" value="Ala_racemase/Decarboxylase_C"/>
</dbReference>
<organism evidence="12 13">
    <name type="scientific">Drosophila rubida</name>
    <dbReference type="NCBI Taxonomy" id="30044"/>
    <lineage>
        <taxon>Eukaryota</taxon>
        <taxon>Metazoa</taxon>
        <taxon>Ecdysozoa</taxon>
        <taxon>Arthropoda</taxon>
        <taxon>Hexapoda</taxon>
        <taxon>Insecta</taxon>
        <taxon>Pterygota</taxon>
        <taxon>Neoptera</taxon>
        <taxon>Endopterygota</taxon>
        <taxon>Diptera</taxon>
        <taxon>Brachycera</taxon>
        <taxon>Muscomorpha</taxon>
        <taxon>Ephydroidea</taxon>
        <taxon>Drosophilidae</taxon>
        <taxon>Drosophila</taxon>
    </lineage>
</organism>
<dbReference type="SUPFAM" id="SSF51419">
    <property type="entry name" value="PLP-binding barrel"/>
    <property type="match status" value="1"/>
</dbReference>
<protein>
    <recommendedName>
        <fullName evidence="7">ornithine decarboxylase</fullName>
        <ecNumber evidence="7">4.1.1.17</ecNumber>
    </recommendedName>
</protein>
<dbReference type="EC" id="4.1.1.17" evidence="7"/>
<dbReference type="Gene3D" id="3.20.20.10">
    <property type="entry name" value="Alanine racemase"/>
    <property type="match status" value="1"/>
</dbReference>
<gene>
    <name evidence="12" type="ORF">KR093_002655</name>
</gene>